<dbReference type="PANTHER" id="PTHR43717">
    <property type="entry name" value="ANAEROBIC NITRIC OXIDE REDUCTASE FLAVORUBREDOXIN"/>
    <property type="match status" value="1"/>
</dbReference>
<reference evidence="3 4" key="1">
    <citation type="submission" date="2022-03" db="EMBL/GenBank/DDBJ databases">
        <title>Novel taxa within the pig intestine.</title>
        <authorList>
            <person name="Wylensek D."/>
            <person name="Bishof K."/>
            <person name="Afrizal A."/>
            <person name="Clavel T."/>
        </authorList>
    </citation>
    <scope>NUCLEOTIDE SEQUENCE [LARGE SCALE GENOMIC DNA]</scope>
    <source>
        <strain evidence="3 4">CLA-KB-P66</strain>
    </source>
</reference>
<dbReference type="Gene3D" id="3.60.15.10">
    <property type="entry name" value="Ribonuclease Z/Hydroxyacylglutathione hydrolase-like"/>
    <property type="match status" value="1"/>
</dbReference>
<dbReference type="PANTHER" id="PTHR43717:SF1">
    <property type="entry name" value="ANAEROBIC NITRIC OXIDE REDUCTASE FLAVORUBREDOXIN"/>
    <property type="match status" value="1"/>
</dbReference>
<dbReference type="PIRSF" id="PIRSF005243">
    <property type="entry name" value="ROO"/>
    <property type="match status" value="1"/>
</dbReference>
<dbReference type="InterPro" id="IPR016440">
    <property type="entry name" value="Rubredoxin-O_OxRdtase"/>
</dbReference>
<evidence type="ECO:0000313" key="4">
    <source>
        <dbReference type="Proteomes" id="UP001275932"/>
    </source>
</evidence>
<dbReference type="SUPFAM" id="SSF56281">
    <property type="entry name" value="Metallo-hydrolase/oxidoreductase"/>
    <property type="match status" value="1"/>
</dbReference>
<name>A0ABU4WK23_9BACT</name>
<dbReference type="InterPro" id="IPR001279">
    <property type="entry name" value="Metallo-B-lactamas"/>
</dbReference>
<dbReference type="InterPro" id="IPR029039">
    <property type="entry name" value="Flavoprotein-like_sf"/>
</dbReference>
<feature type="domain" description="Flavodoxin-like" evidence="2">
    <location>
        <begin position="245"/>
        <end position="391"/>
    </location>
</feature>
<dbReference type="RefSeq" id="WP_370397262.1">
    <property type="nucleotide sequence ID" value="NZ_JALBUT010000006.1"/>
</dbReference>
<accession>A0ABU4WK23</accession>
<protein>
    <submittedName>
        <fullName evidence="3">FprA family A-type flavoprotein</fullName>
    </submittedName>
</protein>
<dbReference type="InterPro" id="IPR008254">
    <property type="entry name" value="Flavodoxin/NO_synth"/>
</dbReference>
<dbReference type="Gene3D" id="3.40.50.360">
    <property type="match status" value="1"/>
</dbReference>
<dbReference type="PROSITE" id="PS50902">
    <property type="entry name" value="FLAVODOXIN_LIKE"/>
    <property type="match status" value="1"/>
</dbReference>
<dbReference type="SUPFAM" id="SSF52218">
    <property type="entry name" value="Flavoproteins"/>
    <property type="match status" value="1"/>
</dbReference>
<evidence type="ECO:0000259" key="2">
    <source>
        <dbReference type="PROSITE" id="PS50902"/>
    </source>
</evidence>
<dbReference type="EMBL" id="JALBUT010000006">
    <property type="protein sequence ID" value="MDX8415812.1"/>
    <property type="molecule type" value="Genomic_DNA"/>
</dbReference>
<dbReference type="InterPro" id="IPR045761">
    <property type="entry name" value="ODP_dom"/>
</dbReference>
<evidence type="ECO:0000313" key="3">
    <source>
        <dbReference type="EMBL" id="MDX8415812.1"/>
    </source>
</evidence>
<comment type="similarity">
    <text evidence="1">In the N-terminal section; belongs to the zinc metallo-hydrolase group 3 family.</text>
</comment>
<gene>
    <name evidence="3" type="ORF">MOX91_06450</name>
</gene>
<keyword evidence="4" id="KW-1185">Reference proteome</keyword>
<organism evidence="3 4">
    <name type="scientific">Intestinicryptomonas porci</name>
    <dbReference type="NCBI Taxonomy" id="2926320"/>
    <lineage>
        <taxon>Bacteria</taxon>
        <taxon>Pseudomonadati</taxon>
        <taxon>Verrucomicrobiota</taxon>
        <taxon>Opitutia</taxon>
        <taxon>Opitutales</taxon>
        <taxon>Intestinicryptomonaceae</taxon>
        <taxon>Intestinicryptomonas</taxon>
    </lineage>
</organism>
<dbReference type="InterPro" id="IPR036866">
    <property type="entry name" value="RibonucZ/Hydroxyglut_hydro"/>
</dbReference>
<dbReference type="SMART" id="SM00849">
    <property type="entry name" value="Lactamase_B"/>
    <property type="match status" value="1"/>
</dbReference>
<dbReference type="Proteomes" id="UP001275932">
    <property type="component" value="Unassembled WGS sequence"/>
</dbReference>
<evidence type="ECO:0000256" key="1">
    <source>
        <dbReference type="ARBA" id="ARBA00007121"/>
    </source>
</evidence>
<proteinExistence type="inferred from homology"/>
<sequence>MKKINDSVFFLGIADRERKLFDQLVPLREGTTYNSYLVKGGEKNALIDTMYAPFAKEYLDDVKSAGVKIDYIVSNHAEQDHSSLIPALLEIYHDAVVLCSLKGAENLKNMLNVDSSKIRVVSDNEEVSLGGKTLRFYMTAFVHWPDTMFTYLVEDNLLFTCDFFGAHYTSFDLYADNSPALELAAKSYYAEIMMPFASFCRKHLALARKINPAMVLPSHGAVYKDPKFIFELYEKWTSTEVSGKVLICYVSMYGNTKILAERLLNSLSKLGISAKAVDLMETDEGELAEELIDATGVVFGSSCILSGPHPRLVYCAYLMSILKPKTKFYTLIGSIGWGGNLIAPIEANLKLPSIEKLDPFVIKGCPKPQDFEALEAFARAIADKVAELKSA</sequence>
<dbReference type="Pfam" id="PF19583">
    <property type="entry name" value="ODP"/>
    <property type="match status" value="1"/>
</dbReference>
<comment type="caution">
    <text evidence="3">The sequence shown here is derived from an EMBL/GenBank/DDBJ whole genome shotgun (WGS) entry which is preliminary data.</text>
</comment>
<dbReference type="CDD" id="cd07709">
    <property type="entry name" value="flavodiiron_proteins_MBL-fold"/>
    <property type="match status" value="1"/>
</dbReference>